<evidence type="ECO:0000313" key="1">
    <source>
        <dbReference type="EMBL" id="KAJ9090289.1"/>
    </source>
</evidence>
<evidence type="ECO:0000313" key="2">
    <source>
        <dbReference type="Proteomes" id="UP001165960"/>
    </source>
</evidence>
<reference evidence="1" key="1">
    <citation type="submission" date="2022-04" db="EMBL/GenBank/DDBJ databases">
        <title>Genome of the entomopathogenic fungus Entomophthora muscae.</title>
        <authorList>
            <person name="Elya C."/>
            <person name="Lovett B.R."/>
            <person name="Lee E."/>
            <person name="Macias A.M."/>
            <person name="Hajek A.E."/>
            <person name="De Bivort B.L."/>
            <person name="Kasson M.T."/>
            <person name="De Fine Licht H.H."/>
            <person name="Stajich J.E."/>
        </authorList>
    </citation>
    <scope>NUCLEOTIDE SEQUENCE</scope>
    <source>
        <strain evidence="1">Berkeley</strain>
    </source>
</reference>
<dbReference type="EMBL" id="QTSX02000010">
    <property type="protein sequence ID" value="KAJ9090289.1"/>
    <property type="molecule type" value="Genomic_DNA"/>
</dbReference>
<organism evidence="1 2">
    <name type="scientific">Entomophthora muscae</name>
    <dbReference type="NCBI Taxonomy" id="34485"/>
    <lineage>
        <taxon>Eukaryota</taxon>
        <taxon>Fungi</taxon>
        <taxon>Fungi incertae sedis</taxon>
        <taxon>Zoopagomycota</taxon>
        <taxon>Entomophthoromycotina</taxon>
        <taxon>Entomophthoromycetes</taxon>
        <taxon>Entomophthorales</taxon>
        <taxon>Entomophthoraceae</taxon>
        <taxon>Entomophthora</taxon>
    </lineage>
</organism>
<comment type="caution">
    <text evidence="1">The sequence shown here is derived from an EMBL/GenBank/DDBJ whole genome shotgun (WGS) entry which is preliminary data.</text>
</comment>
<accession>A0ACC2UTL0</accession>
<proteinExistence type="predicted"/>
<protein>
    <submittedName>
        <fullName evidence="1">Uncharacterized protein</fullName>
    </submittedName>
</protein>
<gene>
    <name evidence="1" type="ORF">DSO57_1004194</name>
</gene>
<name>A0ACC2UTL0_9FUNG</name>
<sequence length="310" mass="34640">MKPLLFSFLIVSFVAQCNSTEFSVREDYFINDIDIDIYTRTWEPVDRKPIANVVFVHGQAEHVYRYNHVFSEFAKAGLKVHGFDQVGCGRTGLKSNSLGGAMGMARVRIDIDDAIERVYDPETPLFLMGHSFGGATIIDYLARGNKRDLLYGAVASAPDLELSPESKPNLIVQAALRAVVAVTPMAKVPADLDLSYLSRNATEVEIYKNDPLIFSKCAAVQVYDTVFGGEYILKGGYKNINIPRLLIVHGSSDKITSPVVSNRLYRELQSQGVPKNLDFILYPGAYHELHNDLNKREVISNHIKWILSQL</sequence>
<keyword evidence="2" id="KW-1185">Reference proteome</keyword>
<dbReference type="Proteomes" id="UP001165960">
    <property type="component" value="Unassembled WGS sequence"/>
</dbReference>